<gene>
    <name evidence="1" type="primary">FGENESH: predicted gene_10.139</name>
    <name evidence="1" type="ORF">BN2166_0053020</name>
</gene>
<sequence>MADVHPVITSSYRLPEWLSYLLPGESFSHKIAGTPYYREWKGVVLAVFAGDEYWGLLEDASRAVVKEQFAAIRHKVKMDSALVHAAAAHYTIVDAYFLHLASIVIGDTCYLDIVGIHGNPLEDSTAQALGQAYGRILLAQTPKVRSITFANGLLADDHTQGDLMFKLAEMMSYFRNAKPDLNDKLQKWRTATGNDVWRILENDPTQFTANVARVLSRCDHALHHLEEYKTKKWLLEGRRRHLSLEELSRFLPTAAALLQTTVCPIFLPASAFLAS</sequence>
<dbReference type="Proteomes" id="UP000199069">
    <property type="component" value="Unassembled WGS sequence"/>
</dbReference>
<organism evidence="1 2">
    <name type="scientific">Rhodotorula toruloides</name>
    <name type="common">Yeast</name>
    <name type="synonym">Rhodosporidium toruloides</name>
    <dbReference type="NCBI Taxonomy" id="5286"/>
    <lineage>
        <taxon>Eukaryota</taxon>
        <taxon>Fungi</taxon>
        <taxon>Dikarya</taxon>
        <taxon>Basidiomycota</taxon>
        <taxon>Pucciniomycotina</taxon>
        <taxon>Microbotryomycetes</taxon>
        <taxon>Sporidiobolales</taxon>
        <taxon>Sporidiobolaceae</taxon>
        <taxon>Rhodotorula</taxon>
    </lineage>
</organism>
<evidence type="ECO:0000313" key="2">
    <source>
        <dbReference type="Proteomes" id="UP000199069"/>
    </source>
</evidence>
<reference evidence="1 2" key="1">
    <citation type="submission" date="2015-07" db="EMBL/GenBank/DDBJ databases">
        <authorList>
            <person name="Cajimat M.N.B."/>
            <person name="Milazzo M.L."/>
            <person name="Fulhorst C.F."/>
        </authorList>
    </citation>
    <scope>NUCLEOTIDE SEQUENCE [LARGE SCALE GENOMIC DNA]</scope>
    <source>
        <strain evidence="1">Single colony</strain>
    </source>
</reference>
<proteinExistence type="predicted"/>
<name>A0A0K3CQH5_RHOTO</name>
<keyword evidence="2" id="KW-1185">Reference proteome</keyword>
<protein>
    <submittedName>
        <fullName evidence="1">FGENESH: predicted gene_10.139 protein</fullName>
    </submittedName>
</protein>
<evidence type="ECO:0000313" key="1">
    <source>
        <dbReference type="EMBL" id="CTR09441.1"/>
    </source>
</evidence>
<dbReference type="AlphaFoldDB" id="A0A0K3CQH5"/>
<dbReference type="EMBL" id="CWKI01000010">
    <property type="protein sequence ID" value="CTR09441.1"/>
    <property type="molecule type" value="Genomic_DNA"/>
</dbReference>
<accession>A0A0K3CQH5</accession>